<evidence type="ECO:0000256" key="1">
    <source>
        <dbReference type="ARBA" id="ARBA00004141"/>
    </source>
</evidence>
<feature type="domain" description="Rhodopsin" evidence="8">
    <location>
        <begin position="41"/>
        <end position="275"/>
    </location>
</feature>
<evidence type="ECO:0000313" key="9">
    <source>
        <dbReference type="EMBL" id="QKX54243.1"/>
    </source>
</evidence>
<evidence type="ECO:0000256" key="5">
    <source>
        <dbReference type="ARBA" id="ARBA00038359"/>
    </source>
</evidence>
<dbReference type="AlphaFoldDB" id="A0A7H8QM39"/>
<organism evidence="9 10">
    <name type="scientific">Talaromyces rugulosus</name>
    <name type="common">Penicillium rugulosum</name>
    <dbReference type="NCBI Taxonomy" id="121627"/>
    <lineage>
        <taxon>Eukaryota</taxon>
        <taxon>Fungi</taxon>
        <taxon>Dikarya</taxon>
        <taxon>Ascomycota</taxon>
        <taxon>Pezizomycotina</taxon>
        <taxon>Eurotiomycetes</taxon>
        <taxon>Eurotiomycetidae</taxon>
        <taxon>Eurotiales</taxon>
        <taxon>Trichocomaceae</taxon>
        <taxon>Talaromyces</taxon>
        <taxon>Talaromyces sect. Islandici</taxon>
    </lineage>
</organism>
<accession>A0A7H8QM39</accession>
<comment type="similarity">
    <text evidence="5">Belongs to the SAT4 family.</text>
</comment>
<sequence>MSTPTPAEIAYMEAHPDDSKIANLVACGAVTLGIAYIAVILRIVARTKTAFRMGADDYMIILSLPIFTVFFAFLCMTCHYGMGKHIIFVTDTKGLLVSMTVVEVLYNVVILWIKASILLLYLRIFPVREFKKWTWVMMGVNVAYNITFMVCSIAQCVPINSRWDPSISSVCLNYYAVVVASGVVNIVTDVIILAMPIPLIHQLHIPGRKKHMLSAVFATGAVACFISIARCVEASALGSADSTWDQVSALYVTSLEISVGIVSACVPTYRPLISRVSEKIMRTTPGTNRATDHYQLSATSKNAGSRYGWNKTETSSQSNLRDDSSAKGITISRDYQVISE</sequence>
<dbReference type="RefSeq" id="XP_035340422.1">
    <property type="nucleotide sequence ID" value="XM_035484529.1"/>
</dbReference>
<proteinExistence type="inferred from homology"/>
<reference evidence="10" key="1">
    <citation type="submission" date="2020-06" db="EMBL/GenBank/DDBJ databases">
        <title>A chromosome-scale genome assembly of Talaromyces rugulosus W13939.</title>
        <authorList>
            <person name="Wang B."/>
            <person name="Guo L."/>
            <person name="Ye K."/>
            <person name="Wang L."/>
        </authorList>
    </citation>
    <scope>NUCLEOTIDE SEQUENCE [LARGE SCALE GENOMIC DNA]</scope>
    <source>
        <strain evidence="10">W13939</strain>
    </source>
</reference>
<dbReference type="GeneID" id="55988840"/>
<dbReference type="Pfam" id="PF20684">
    <property type="entry name" value="Fung_rhodopsin"/>
    <property type="match status" value="1"/>
</dbReference>
<keyword evidence="3 7" id="KW-1133">Transmembrane helix</keyword>
<feature type="transmembrane region" description="Helical" evidence="7">
    <location>
        <begin position="21"/>
        <end position="45"/>
    </location>
</feature>
<evidence type="ECO:0000313" key="10">
    <source>
        <dbReference type="Proteomes" id="UP000509510"/>
    </source>
</evidence>
<feature type="transmembrane region" description="Helical" evidence="7">
    <location>
        <begin position="249"/>
        <end position="272"/>
    </location>
</feature>
<keyword evidence="4 7" id="KW-0472">Membrane</keyword>
<dbReference type="InterPro" id="IPR049326">
    <property type="entry name" value="Rhodopsin_dom_fungi"/>
</dbReference>
<evidence type="ECO:0000256" key="2">
    <source>
        <dbReference type="ARBA" id="ARBA00022692"/>
    </source>
</evidence>
<dbReference type="OrthoDB" id="3934549at2759"/>
<dbReference type="GO" id="GO:0016020">
    <property type="term" value="C:membrane"/>
    <property type="evidence" value="ECO:0007669"/>
    <property type="project" value="UniProtKB-SubCell"/>
</dbReference>
<dbReference type="PANTHER" id="PTHR33048">
    <property type="entry name" value="PTH11-LIKE INTEGRAL MEMBRANE PROTEIN (AFU_ORTHOLOGUE AFUA_5G11245)"/>
    <property type="match status" value="1"/>
</dbReference>
<keyword evidence="10" id="KW-1185">Reference proteome</keyword>
<dbReference type="PANTHER" id="PTHR33048:SF47">
    <property type="entry name" value="INTEGRAL MEMBRANE PROTEIN-RELATED"/>
    <property type="match status" value="1"/>
</dbReference>
<feature type="transmembrane region" description="Helical" evidence="7">
    <location>
        <begin position="175"/>
        <end position="200"/>
    </location>
</feature>
<feature type="region of interest" description="Disordered" evidence="6">
    <location>
        <begin position="302"/>
        <end position="324"/>
    </location>
</feature>
<name>A0A7H8QM39_TALRU</name>
<keyword evidence="2 7" id="KW-0812">Transmembrane</keyword>
<feature type="transmembrane region" description="Helical" evidence="7">
    <location>
        <begin position="212"/>
        <end position="229"/>
    </location>
</feature>
<evidence type="ECO:0000256" key="4">
    <source>
        <dbReference type="ARBA" id="ARBA00023136"/>
    </source>
</evidence>
<dbReference type="Proteomes" id="UP000509510">
    <property type="component" value="Chromosome I"/>
</dbReference>
<dbReference type="InterPro" id="IPR052337">
    <property type="entry name" value="SAT4-like"/>
</dbReference>
<dbReference type="EMBL" id="CP055898">
    <property type="protein sequence ID" value="QKX54243.1"/>
    <property type="molecule type" value="Genomic_DNA"/>
</dbReference>
<feature type="transmembrane region" description="Helical" evidence="7">
    <location>
        <begin position="133"/>
        <end position="155"/>
    </location>
</feature>
<feature type="transmembrane region" description="Helical" evidence="7">
    <location>
        <begin position="57"/>
        <end position="82"/>
    </location>
</feature>
<gene>
    <name evidence="9" type="ORF">TRUGW13939_01328</name>
</gene>
<comment type="subcellular location">
    <subcellularLocation>
        <location evidence="1">Membrane</location>
        <topology evidence="1">Multi-pass membrane protein</topology>
    </subcellularLocation>
</comment>
<evidence type="ECO:0000259" key="8">
    <source>
        <dbReference type="Pfam" id="PF20684"/>
    </source>
</evidence>
<dbReference type="KEGG" id="trg:TRUGW13939_01328"/>
<evidence type="ECO:0000256" key="6">
    <source>
        <dbReference type="SAM" id="MobiDB-lite"/>
    </source>
</evidence>
<evidence type="ECO:0000256" key="7">
    <source>
        <dbReference type="SAM" id="Phobius"/>
    </source>
</evidence>
<evidence type="ECO:0000256" key="3">
    <source>
        <dbReference type="ARBA" id="ARBA00022989"/>
    </source>
</evidence>
<feature type="transmembrane region" description="Helical" evidence="7">
    <location>
        <begin position="94"/>
        <end position="121"/>
    </location>
</feature>
<protein>
    <recommendedName>
        <fullName evidence="8">Rhodopsin domain-containing protein</fullName>
    </recommendedName>
</protein>